<dbReference type="EMBL" id="UGYO01000002">
    <property type="protein sequence ID" value="SUJ11559.1"/>
    <property type="molecule type" value="Genomic_DNA"/>
</dbReference>
<keyword evidence="1" id="KW-0677">Repeat</keyword>
<dbReference type="InterPro" id="IPR011050">
    <property type="entry name" value="Pectin_lyase_fold/virulence"/>
</dbReference>
<dbReference type="Gene3D" id="2.160.20.10">
    <property type="entry name" value="Single-stranded right-handed beta-helix, Pectin lyase-like"/>
    <property type="match status" value="1"/>
</dbReference>
<dbReference type="InterPro" id="IPR051550">
    <property type="entry name" value="SCF-Subunits/Alg-Epimerases"/>
</dbReference>
<dbReference type="NCBIfam" id="TIGR03805">
    <property type="entry name" value="beta_helix_1"/>
    <property type="match status" value="1"/>
</dbReference>
<dbReference type="SMART" id="SM00710">
    <property type="entry name" value="PbH1"/>
    <property type="match status" value="8"/>
</dbReference>
<dbReference type="InterPro" id="IPR022269">
    <property type="entry name" value="SO_2930-like_C"/>
</dbReference>
<evidence type="ECO:0000313" key="5">
    <source>
        <dbReference type="Proteomes" id="UP000254069"/>
    </source>
</evidence>
<accession>A0A380C4F3</accession>
<organism evidence="4 5">
    <name type="scientific">Shewanella algae</name>
    <dbReference type="NCBI Taxonomy" id="38313"/>
    <lineage>
        <taxon>Bacteria</taxon>
        <taxon>Pseudomonadati</taxon>
        <taxon>Pseudomonadota</taxon>
        <taxon>Gammaproteobacteria</taxon>
        <taxon>Alteromonadales</taxon>
        <taxon>Shewanellaceae</taxon>
        <taxon>Shewanella</taxon>
    </lineage>
</organism>
<dbReference type="SUPFAM" id="SSF51126">
    <property type="entry name" value="Pectin lyase-like"/>
    <property type="match status" value="1"/>
</dbReference>
<dbReference type="PROSITE" id="PS51257">
    <property type="entry name" value="PROKAR_LIPOPROTEIN"/>
    <property type="match status" value="1"/>
</dbReference>
<gene>
    <name evidence="4" type="ORF">NCTC10738_04332</name>
</gene>
<dbReference type="Pfam" id="PF13229">
    <property type="entry name" value="Beta_helix"/>
    <property type="match status" value="1"/>
</dbReference>
<keyword evidence="5" id="KW-1185">Reference proteome</keyword>
<feature type="chain" id="PRO_5016837762" description="Right handed beta helix domain-containing protein" evidence="2">
    <location>
        <begin position="24"/>
        <end position="880"/>
    </location>
</feature>
<dbReference type="InterPro" id="IPR006626">
    <property type="entry name" value="PbH1"/>
</dbReference>
<dbReference type="NCBIfam" id="TIGR03806">
    <property type="entry name" value="chp_HNE_0200"/>
    <property type="match status" value="1"/>
</dbReference>
<evidence type="ECO:0000313" key="4">
    <source>
        <dbReference type="EMBL" id="SUJ11559.1"/>
    </source>
</evidence>
<dbReference type="Proteomes" id="UP000254069">
    <property type="component" value="Unassembled WGS sequence"/>
</dbReference>
<dbReference type="PANTHER" id="PTHR22990:SF15">
    <property type="entry name" value="F-BOX ONLY PROTEIN 10"/>
    <property type="match status" value="1"/>
</dbReference>
<dbReference type="RefSeq" id="WP_115390520.1">
    <property type="nucleotide sequence ID" value="NZ_JADZHC010000044.1"/>
</dbReference>
<evidence type="ECO:0000256" key="1">
    <source>
        <dbReference type="ARBA" id="ARBA00022737"/>
    </source>
</evidence>
<dbReference type="AlphaFoldDB" id="A0A380C4F3"/>
<name>A0A380C4F3_9GAMM</name>
<dbReference type="InterPro" id="IPR012334">
    <property type="entry name" value="Pectin_lyas_fold"/>
</dbReference>
<dbReference type="InterPro" id="IPR022442">
    <property type="entry name" value="SO_2930-like_dom"/>
</dbReference>
<feature type="signal peptide" evidence="2">
    <location>
        <begin position="1"/>
        <end position="23"/>
    </location>
</feature>
<proteinExistence type="predicted"/>
<dbReference type="InterPro" id="IPR039448">
    <property type="entry name" value="Beta_helix"/>
</dbReference>
<protein>
    <recommendedName>
        <fullName evidence="3">Right handed beta helix domain-containing protein</fullName>
    </recommendedName>
</protein>
<reference evidence="4 5" key="1">
    <citation type="submission" date="2018-06" db="EMBL/GenBank/DDBJ databases">
        <authorList>
            <consortium name="Pathogen Informatics"/>
            <person name="Doyle S."/>
        </authorList>
    </citation>
    <scope>NUCLEOTIDE SEQUENCE [LARGE SCALE GENOMIC DNA]</scope>
    <source>
        <strain evidence="4 5">NCTC10738</strain>
    </source>
</reference>
<evidence type="ECO:0000259" key="3">
    <source>
        <dbReference type="Pfam" id="PF13229"/>
    </source>
</evidence>
<feature type="domain" description="Right handed beta helix" evidence="3">
    <location>
        <begin position="129"/>
        <end position="315"/>
    </location>
</feature>
<dbReference type="PANTHER" id="PTHR22990">
    <property type="entry name" value="F-BOX ONLY PROTEIN"/>
    <property type="match status" value="1"/>
</dbReference>
<keyword evidence="2" id="KW-0732">Signal</keyword>
<sequence>MFNKKNPLTLALLAAGLTLGLIACSDDDNTSQTTEPPVVTPPPVTSPFPEGAIMVEAGDNLTTRIQEALINAQSGAVIVLPKGRFEIDATLLFDGDVDGDGSYASNVTVMGYGRDETILDFANANAGDGIFVQNALNITIKDLSVYEAKNNGIKLKNTNGIILRNVSAVWEGELDQGNGAYGLYPVECENILIEDSYVRGSADAGIYVGQSEYIVVRRNIAKENVAGIEVENSRFADVYDNEAMGNTGGILVFDLPIGNHKYGSSVRVFNNKVYDNNTHNFANASANPAGVHIVPPGTGVIILSTNDVEVFNNQISNHDTLAVTVSSFFIAEPDVSAFAASYAQPGQAIEDGWRATPRNIYIHDNQISGFATKPNGYLIEDIIKAYIYSHGRFPGILYDGLGELLANNGTGAYLGFGELPFNPDGSENVCASNNGDVSIGQLYGNSNTDVSIPDVMYEAKQQQLLQCSLVSLPVHTVTFGEQIFGCGVDDDTEGCDGGVLVGGGGTIGEGEGGLEGDGDLSLCSAQGSGVNWDALTGANCSSLAQYRLFADASMPAAMPNSGGIPYDLNTPLFTDYASKYRYVFVPEGKQANYSSNEAFDFPVGTVLVKTFALPADTATRGVDNETLIETRLLIHRESGWTALPYVWNAEQTDATLAKAGAIQGKSVVHKGQTLNFDYVVPSMNQCKQCHQFKADSASQAVFMPIGPKARHLNRDYPYQDGSANQLLHWQSAGILSGLPPLTSVDKVPAYVDGDEATLTQLSDSELMQTAKGYLDINCAHCHRPEGNASNTGLKLEYQRSYDEDNGFSHGTCKSPVAYGGGTLGYDVVPGNPAESIMHFRMQSNEPGDRMPEIGRSLSHDEGIALISEWIKRLPAASCSN</sequence>
<evidence type="ECO:0000256" key="2">
    <source>
        <dbReference type="SAM" id="SignalP"/>
    </source>
</evidence>